<keyword evidence="3" id="KW-1185">Reference proteome</keyword>
<evidence type="ECO:0000256" key="1">
    <source>
        <dbReference type="SAM" id="Phobius"/>
    </source>
</evidence>
<evidence type="ECO:0000313" key="3">
    <source>
        <dbReference type="Proteomes" id="UP000436016"/>
    </source>
</evidence>
<proteinExistence type="predicted"/>
<dbReference type="Proteomes" id="UP000436016">
    <property type="component" value="Unassembled WGS sequence"/>
</dbReference>
<sequence>MSFVRPEVAALARRHRMTILFGLLTALGLWGLLGAVLRGQEVWMLIWGALALGGAVAAIGAFQRARFVGEGAGWGRVLLDESLLGYLGPEGSSFIDIDDITRVDFAPAQRGAGHWVLRGKSGVQLRIPARVEGGEQLFDALAQLPGLSVPKLLAAPDTASRVPIAVWQKPRPQIERLH</sequence>
<dbReference type="EMBL" id="WUWG01000008">
    <property type="protein sequence ID" value="MXU66792.1"/>
    <property type="molecule type" value="Genomic_DNA"/>
</dbReference>
<organism evidence="2 3">
    <name type="scientific">Oceanomicrobium pacificus</name>
    <dbReference type="NCBI Taxonomy" id="2692916"/>
    <lineage>
        <taxon>Bacteria</taxon>
        <taxon>Pseudomonadati</taxon>
        <taxon>Pseudomonadota</taxon>
        <taxon>Alphaproteobacteria</taxon>
        <taxon>Rhodobacterales</taxon>
        <taxon>Paracoccaceae</taxon>
        <taxon>Oceanomicrobium</taxon>
    </lineage>
</organism>
<gene>
    <name evidence="2" type="ORF">GSH16_15185</name>
</gene>
<keyword evidence="1" id="KW-1133">Transmembrane helix</keyword>
<name>A0A6B0TZW0_9RHOB</name>
<keyword evidence="1" id="KW-0472">Membrane</keyword>
<keyword evidence="1" id="KW-0812">Transmembrane</keyword>
<feature type="transmembrane region" description="Helical" evidence="1">
    <location>
        <begin position="44"/>
        <end position="62"/>
    </location>
</feature>
<comment type="caution">
    <text evidence="2">The sequence shown here is derived from an EMBL/GenBank/DDBJ whole genome shotgun (WGS) entry which is preliminary data.</text>
</comment>
<protein>
    <submittedName>
        <fullName evidence="2">Uncharacterized protein</fullName>
    </submittedName>
</protein>
<accession>A0A6B0TZW0</accession>
<evidence type="ECO:0000313" key="2">
    <source>
        <dbReference type="EMBL" id="MXU66792.1"/>
    </source>
</evidence>
<dbReference type="RefSeq" id="WP_160856462.1">
    <property type="nucleotide sequence ID" value="NZ_WUWG01000008.1"/>
</dbReference>
<reference evidence="2 3" key="1">
    <citation type="submission" date="2019-12" db="EMBL/GenBank/DDBJ databases">
        <title>Strain KN286 was isolated from seawater, which was collected from Caroline Seamount in the tropical western Pacific.</title>
        <authorList>
            <person name="Wang Q."/>
        </authorList>
    </citation>
    <scope>NUCLEOTIDE SEQUENCE [LARGE SCALE GENOMIC DNA]</scope>
    <source>
        <strain evidence="2 3">KN286</strain>
    </source>
</reference>
<dbReference type="AlphaFoldDB" id="A0A6B0TZW0"/>